<keyword evidence="6" id="KW-1185">Reference proteome</keyword>
<dbReference type="GO" id="GO:0140359">
    <property type="term" value="F:ABC-type transporter activity"/>
    <property type="evidence" value="ECO:0007669"/>
    <property type="project" value="InterPro"/>
</dbReference>
<feature type="domain" description="ABC transporter" evidence="4">
    <location>
        <begin position="21"/>
        <end position="253"/>
    </location>
</feature>
<dbReference type="PROSITE" id="PS00211">
    <property type="entry name" value="ABC_TRANSPORTER_1"/>
    <property type="match status" value="1"/>
</dbReference>
<keyword evidence="3" id="KW-0067">ATP-binding</keyword>
<dbReference type="SUPFAM" id="SSF50331">
    <property type="entry name" value="MOP-like"/>
    <property type="match status" value="1"/>
</dbReference>
<accession>A0A0R2D4J5</accession>
<evidence type="ECO:0000313" key="5">
    <source>
        <dbReference type="EMBL" id="KRM95339.1"/>
    </source>
</evidence>
<name>A0A0R2D4J5_9LACO</name>
<dbReference type="GO" id="GO:0016887">
    <property type="term" value="F:ATP hydrolysis activity"/>
    <property type="evidence" value="ECO:0007669"/>
    <property type="project" value="InterPro"/>
</dbReference>
<dbReference type="Pfam" id="PF00005">
    <property type="entry name" value="ABC_tran"/>
    <property type="match status" value="1"/>
</dbReference>
<dbReference type="InterPro" id="IPR017871">
    <property type="entry name" value="ABC_transporter-like_CS"/>
</dbReference>
<protein>
    <submittedName>
        <fullName evidence="5">ABC-type sugar transport system, ATPase component</fullName>
    </submittedName>
</protein>
<gene>
    <name evidence="5" type="ORF">FC19_GL001949</name>
</gene>
<dbReference type="InterPro" id="IPR008995">
    <property type="entry name" value="Mo/tungstate-bd_C_term_dom"/>
</dbReference>
<dbReference type="PANTHER" id="PTHR43875">
    <property type="entry name" value="MALTODEXTRIN IMPORT ATP-BINDING PROTEIN MSMX"/>
    <property type="match status" value="1"/>
</dbReference>
<dbReference type="SUPFAM" id="SSF52540">
    <property type="entry name" value="P-loop containing nucleoside triphosphate hydrolases"/>
    <property type="match status" value="1"/>
</dbReference>
<dbReference type="Pfam" id="PF17912">
    <property type="entry name" value="OB_MalK"/>
    <property type="match status" value="1"/>
</dbReference>
<reference evidence="5 6" key="1">
    <citation type="journal article" date="2015" name="Genome Announc.">
        <title>Expanding the biotechnology potential of lactobacilli through comparative genomics of 213 strains and associated genera.</title>
        <authorList>
            <person name="Sun Z."/>
            <person name="Harris H.M."/>
            <person name="McCann A."/>
            <person name="Guo C."/>
            <person name="Argimon S."/>
            <person name="Zhang W."/>
            <person name="Yang X."/>
            <person name="Jeffery I.B."/>
            <person name="Cooney J.C."/>
            <person name="Kagawa T.F."/>
            <person name="Liu W."/>
            <person name="Song Y."/>
            <person name="Salvetti E."/>
            <person name="Wrobel A."/>
            <person name="Rasinkangas P."/>
            <person name="Parkhill J."/>
            <person name="Rea M.C."/>
            <person name="O'Sullivan O."/>
            <person name="Ritari J."/>
            <person name="Douillard F.P."/>
            <person name="Paul Ross R."/>
            <person name="Yang R."/>
            <person name="Briner A.E."/>
            <person name="Felis G.E."/>
            <person name="de Vos W.M."/>
            <person name="Barrangou R."/>
            <person name="Klaenhammer T.R."/>
            <person name="Caufield P.W."/>
            <person name="Cui Y."/>
            <person name="Zhang H."/>
            <person name="O'Toole P.W."/>
        </authorList>
    </citation>
    <scope>NUCLEOTIDE SEQUENCE [LARGE SCALE GENOMIC DNA]</scope>
    <source>
        <strain evidence="5 6">DSM 21051</strain>
    </source>
</reference>
<dbReference type="AlphaFoldDB" id="A0A0R2D4J5"/>
<dbReference type="FunFam" id="3.40.50.300:FF:000042">
    <property type="entry name" value="Maltose/maltodextrin ABC transporter, ATP-binding protein"/>
    <property type="match status" value="1"/>
</dbReference>
<dbReference type="STRING" id="1423725.FC19_GL001949"/>
<dbReference type="SMART" id="SM00382">
    <property type="entry name" value="AAA"/>
    <property type="match status" value="1"/>
</dbReference>
<dbReference type="InterPro" id="IPR003439">
    <property type="entry name" value="ABC_transporter-like_ATP-bd"/>
</dbReference>
<evidence type="ECO:0000256" key="3">
    <source>
        <dbReference type="ARBA" id="ARBA00022840"/>
    </source>
</evidence>
<dbReference type="InterPro" id="IPR027417">
    <property type="entry name" value="P-loop_NTPase"/>
</dbReference>
<keyword evidence="1" id="KW-0813">Transport</keyword>
<dbReference type="InterPro" id="IPR015855">
    <property type="entry name" value="ABC_transpr_MalK-like"/>
</dbReference>
<proteinExistence type="predicted"/>
<dbReference type="InterPro" id="IPR040582">
    <property type="entry name" value="OB_MalK-like"/>
</dbReference>
<evidence type="ECO:0000256" key="1">
    <source>
        <dbReference type="ARBA" id="ARBA00022448"/>
    </source>
</evidence>
<dbReference type="PROSITE" id="PS50893">
    <property type="entry name" value="ABC_TRANSPORTER_2"/>
    <property type="match status" value="1"/>
</dbReference>
<keyword evidence="5" id="KW-0762">Sugar transport</keyword>
<dbReference type="GO" id="GO:0005524">
    <property type="term" value="F:ATP binding"/>
    <property type="evidence" value="ECO:0007669"/>
    <property type="project" value="UniProtKB-KW"/>
</dbReference>
<dbReference type="Gene3D" id="2.40.50.100">
    <property type="match status" value="1"/>
</dbReference>
<evidence type="ECO:0000256" key="2">
    <source>
        <dbReference type="ARBA" id="ARBA00022741"/>
    </source>
</evidence>
<dbReference type="InterPro" id="IPR012340">
    <property type="entry name" value="NA-bd_OB-fold"/>
</dbReference>
<comment type="caution">
    <text evidence="5">The sequence shown here is derived from an EMBL/GenBank/DDBJ whole genome shotgun (WGS) entry which is preliminary data.</text>
</comment>
<sequence>MKHEISKIKEYTQEAILMSNVQIEHLFKKYENADEDTLKDINLQIDDKEFVSIIGPSGCGKSTLLRCFAGLEKITKGKVLVDGERFDNIPPQKRRIAMVFQDYALYPHMTVYNNMAFNLKLSKLSKEEIDKKVKKAAEKLGLSEFLKRKPAQLSGGQRQRVALGRAMVRDPKIFLMDEPLSNLDAKLRVSTRQDIIEMHRQLGTVTIYVTHDQAEAMAMSDKIVIMKDGIIQQFGSPDQLYDQPHNLFVARFIGSPSMNIFRGMLTPEGKFTVGKTEYNLNGVIEDELLPDSPREIVLGFRPEKVSQVDFIEPSAKSEGSGGEFIFSAKRNLSEYMGSHTLVYLKMNDGTDIVVETAKKINDEKSPENLWIHVQAENIYFFDEKTGLNLRNANRQTGEGK</sequence>
<dbReference type="PANTHER" id="PTHR43875:SF1">
    <property type="entry name" value="OSMOPROTECTIVE COMPOUNDS UPTAKE ATP-BINDING PROTEIN GGTA"/>
    <property type="match status" value="1"/>
</dbReference>
<dbReference type="InterPro" id="IPR003593">
    <property type="entry name" value="AAA+_ATPase"/>
</dbReference>
<dbReference type="Proteomes" id="UP000051015">
    <property type="component" value="Unassembled WGS sequence"/>
</dbReference>
<dbReference type="GO" id="GO:0055052">
    <property type="term" value="C:ATP-binding cassette (ABC) transporter complex, substrate-binding subunit-containing"/>
    <property type="evidence" value="ECO:0007669"/>
    <property type="project" value="TreeGrafter"/>
</dbReference>
<organism evidence="5 6">
    <name type="scientific">Liquorilactobacillus aquaticus DSM 21051</name>
    <dbReference type="NCBI Taxonomy" id="1423725"/>
    <lineage>
        <taxon>Bacteria</taxon>
        <taxon>Bacillati</taxon>
        <taxon>Bacillota</taxon>
        <taxon>Bacilli</taxon>
        <taxon>Lactobacillales</taxon>
        <taxon>Lactobacillaceae</taxon>
        <taxon>Liquorilactobacillus</taxon>
    </lineage>
</organism>
<evidence type="ECO:0000313" key="6">
    <source>
        <dbReference type="Proteomes" id="UP000051015"/>
    </source>
</evidence>
<dbReference type="Gene3D" id="2.40.50.140">
    <property type="entry name" value="Nucleic acid-binding proteins"/>
    <property type="match status" value="1"/>
</dbReference>
<dbReference type="EMBL" id="AYZD01000027">
    <property type="protein sequence ID" value="KRM95339.1"/>
    <property type="molecule type" value="Genomic_DNA"/>
</dbReference>
<dbReference type="GO" id="GO:0008643">
    <property type="term" value="P:carbohydrate transport"/>
    <property type="evidence" value="ECO:0007669"/>
    <property type="project" value="InterPro"/>
</dbReference>
<dbReference type="InterPro" id="IPR047641">
    <property type="entry name" value="ABC_transpr_MalK/UgpC-like"/>
</dbReference>
<dbReference type="Gene3D" id="3.40.50.300">
    <property type="entry name" value="P-loop containing nucleotide triphosphate hydrolases"/>
    <property type="match status" value="1"/>
</dbReference>
<evidence type="ECO:0000259" key="4">
    <source>
        <dbReference type="PROSITE" id="PS50893"/>
    </source>
</evidence>
<dbReference type="CDD" id="cd03301">
    <property type="entry name" value="ABC_MalK_N"/>
    <property type="match status" value="1"/>
</dbReference>
<dbReference type="PATRIC" id="fig|1423725.3.peg.2000"/>
<keyword evidence="2" id="KW-0547">Nucleotide-binding</keyword>